<organism evidence="1 2">
    <name type="scientific">Conexibacter stalactiti</name>
    <dbReference type="NCBI Taxonomy" id="1940611"/>
    <lineage>
        <taxon>Bacteria</taxon>
        <taxon>Bacillati</taxon>
        <taxon>Actinomycetota</taxon>
        <taxon>Thermoleophilia</taxon>
        <taxon>Solirubrobacterales</taxon>
        <taxon>Conexibacteraceae</taxon>
        <taxon>Conexibacter</taxon>
    </lineage>
</organism>
<dbReference type="CDD" id="cd00093">
    <property type="entry name" value="HTH_XRE"/>
    <property type="match status" value="1"/>
</dbReference>
<reference evidence="1 2" key="2">
    <citation type="submission" date="2023-10" db="EMBL/GenBank/DDBJ databases">
        <authorList>
            <person name="Han X.F."/>
        </authorList>
    </citation>
    <scope>NUCLEOTIDE SEQUENCE [LARGE SCALE GENOMIC DNA]</scope>
    <source>
        <strain evidence="1 2">KCTC 39840</strain>
    </source>
</reference>
<dbReference type="RefSeq" id="WP_318600110.1">
    <property type="nucleotide sequence ID" value="NZ_JAWSTH010000097.1"/>
</dbReference>
<accession>A0ABU4HXQ6</accession>
<dbReference type="EMBL" id="JAWSTH010000097">
    <property type="protein sequence ID" value="MDW5597644.1"/>
    <property type="molecule type" value="Genomic_DNA"/>
</dbReference>
<dbReference type="InterPro" id="IPR001387">
    <property type="entry name" value="Cro/C1-type_HTH"/>
</dbReference>
<keyword evidence="2" id="KW-1185">Reference proteome</keyword>
<comment type="caution">
    <text evidence="1">The sequence shown here is derived from an EMBL/GenBank/DDBJ whole genome shotgun (WGS) entry which is preliminary data.</text>
</comment>
<dbReference type="SUPFAM" id="SSF47413">
    <property type="entry name" value="lambda repressor-like DNA-binding domains"/>
    <property type="match status" value="1"/>
</dbReference>
<sequence length="72" mass="7485">MATVTPLKLAIVASGRSQRDVAAAVGISEFKLSRIVNRRAHADEATRAAIARELGRTPAALFGGPPELFAAA</sequence>
<dbReference type="Proteomes" id="UP001284601">
    <property type="component" value="Unassembled WGS sequence"/>
</dbReference>
<proteinExistence type="predicted"/>
<dbReference type="Gene3D" id="1.10.260.40">
    <property type="entry name" value="lambda repressor-like DNA-binding domains"/>
    <property type="match status" value="1"/>
</dbReference>
<evidence type="ECO:0000313" key="2">
    <source>
        <dbReference type="Proteomes" id="UP001284601"/>
    </source>
</evidence>
<gene>
    <name evidence="1" type="ORF">R7226_25055</name>
</gene>
<reference evidence="2" key="1">
    <citation type="submission" date="2023-07" db="EMBL/GenBank/DDBJ databases">
        <title>Conexibacter stalactiti sp. nov., isolated from stalactites in a lava cave and emended description of the genus Conexibacter.</title>
        <authorList>
            <person name="Lee S.D."/>
        </authorList>
    </citation>
    <scope>NUCLEOTIDE SEQUENCE [LARGE SCALE GENOMIC DNA]</scope>
    <source>
        <strain evidence="2">KCTC 39840</strain>
    </source>
</reference>
<name>A0ABU4HXQ6_9ACTN</name>
<evidence type="ECO:0000313" key="1">
    <source>
        <dbReference type="EMBL" id="MDW5597644.1"/>
    </source>
</evidence>
<protein>
    <submittedName>
        <fullName evidence="1">Helix-turn-helix transcriptional regulator</fullName>
    </submittedName>
</protein>
<dbReference type="InterPro" id="IPR010982">
    <property type="entry name" value="Lambda_DNA-bd_dom_sf"/>
</dbReference>